<accession>A0A511TB13</accession>
<dbReference type="PRINTS" id="PR01490">
    <property type="entry name" value="RTXTOXIND"/>
</dbReference>
<organism evidence="9 12">
    <name type="scientific">Myxococcus fulvus</name>
    <dbReference type="NCBI Taxonomy" id="33"/>
    <lineage>
        <taxon>Bacteria</taxon>
        <taxon>Pseudomonadati</taxon>
        <taxon>Myxococcota</taxon>
        <taxon>Myxococcia</taxon>
        <taxon>Myxococcales</taxon>
        <taxon>Cystobacterineae</taxon>
        <taxon>Myxococcaceae</taxon>
        <taxon>Myxococcus</taxon>
    </lineage>
</organism>
<dbReference type="Gene3D" id="1.10.287.470">
    <property type="entry name" value="Helix hairpin bin"/>
    <property type="match status" value="1"/>
</dbReference>
<sequence length="414" mass="44776">MAVSEDTYRELLPVLDFPRTRQVLRTLYLVCAGLALLGFGALFFIELDVVVRAQAVVAPVGETARVQAQRSGVVADISVREGQQVERGAVLLRLDDAQVRTRLKLLEQQVAEARGRVSMLEALVASRADAYGVQVRVRKATAVEAVARLEAARAQVSAREREAEARARDARQAEQLKAKEFVAPVEAENAATEAEVARSQVEAARAAARELEASLGRLELEQRGLEGDARVASLADGASLAAAKVELERYEGELEETRLEVARWEVVAPRAGTVQGLTVFDRGDVVQAGSVLGLVVPSEDALVVRAAVTSEGITFLREGQAVRIKLDGYPFQDFGVLLGELSRVAGDTTRRQDDTLGTSPYRVDVRVPEAPRSTAGVPVKLRPGMTGTAEFVVRRERLVSALMRPLRGVDSLGH</sequence>
<proteinExistence type="predicted"/>
<dbReference type="Pfam" id="PF26002">
    <property type="entry name" value="Beta-barrel_AprE"/>
    <property type="match status" value="1"/>
</dbReference>
<evidence type="ECO:0000256" key="1">
    <source>
        <dbReference type="ARBA" id="ARBA00004167"/>
    </source>
</evidence>
<evidence type="ECO:0000313" key="10">
    <source>
        <dbReference type="EMBL" id="SEU39913.1"/>
    </source>
</evidence>
<keyword evidence="11" id="KW-1185">Reference proteome</keyword>
<feature type="domain" description="AprE-like beta-barrel" evidence="8">
    <location>
        <begin position="302"/>
        <end position="391"/>
    </location>
</feature>
<evidence type="ECO:0000313" key="12">
    <source>
        <dbReference type="Proteomes" id="UP000321514"/>
    </source>
</evidence>
<evidence type="ECO:0000259" key="8">
    <source>
        <dbReference type="Pfam" id="PF26002"/>
    </source>
</evidence>
<keyword evidence="2 6" id="KW-0812">Transmembrane</keyword>
<evidence type="ECO:0000256" key="4">
    <source>
        <dbReference type="ARBA" id="ARBA00023136"/>
    </source>
</evidence>
<evidence type="ECO:0000256" key="6">
    <source>
        <dbReference type="SAM" id="Phobius"/>
    </source>
</evidence>
<dbReference type="InterPro" id="IPR058982">
    <property type="entry name" value="Beta-barrel_AprE"/>
</dbReference>
<dbReference type="OrthoDB" id="9810980at2"/>
<gene>
    <name evidence="9" type="ORF">MFU01_64160</name>
    <name evidence="10" type="ORF">SAMN05443572_114228</name>
</gene>
<evidence type="ECO:0000313" key="11">
    <source>
        <dbReference type="Proteomes" id="UP000183760"/>
    </source>
</evidence>
<reference evidence="9 12" key="2">
    <citation type="submission" date="2019-07" db="EMBL/GenBank/DDBJ databases">
        <title>Whole genome shotgun sequence of Myxococcus fulvus NBRC 100333.</title>
        <authorList>
            <person name="Hosoyama A."/>
            <person name="Uohara A."/>
            <person name="Ohji S."/>
            <person name="Ichikawa N."/>
        </authorList>
    </citation>
    <scope>NUCLEOTIDE SEQUENCE [LARGE SCALE GENOMIC DNA]</scope>
    <source>
        <strain evidence="9 12">NBRC 100333</strain>
    </source>
</reference>
<dbReference type="PANTHER" id="PTHR30386:SF26">
    <property type="entry name" value="TRANSPORT PROTEIN COMB"/>
    <property type="match status" value="1"/>
</dbReference>
<dbReference type="InterPro" id="IPR050739">
    <property type="entry name" value="MFP"/>
</dbReference>
<dbReference type="EMBL" id="BJXR01000046">
    <property type="protein sequence ID" value="GEN11379.1"/>
    <property type="molecule type" value="Genomic_DNA"/>
</dbReference>
<dbReference type="InterPro" id="IPR058625">
    <property type="entry name" value="MdtA-like_BSH"/>
</dbReference>
<keyword evidence="4 6" id="KW-0472">Membrane</keyword>
<protein>
    <submittedName>
        <fullName evidence="10">Multidrug resistance efflux pump</fullName>
    </submittedName>
</protein>
<feature type="domain" description="Multidrug resistance protein MdtA-like barrel-sandwich hybrid" evidence="7">
    <location>
        <begin position="62"/>
        <end position="296"/>
    </location>
</feature>
<dbReference type="Proteomes" id="UP000183760">
    <property type="component" value="Unassembled WGS sequence"/>
</dbReference>
<feature type="coiled-coil region" evidence="5">
    <location>
        <begin position="103"/>
        <end position="267"/>
    </location>
</feature>
<evidence type="ECO:0000256" key="2">
    <source>
        <dbReference type="ARBA" id="ARBA00022692"/>
    </source>
</evidence>
<dbReference type="Gene3D" id="2.40.50.100">
    <property type="match status" value="1"/>
</dbReference>
<dbReference type="RefSeq" id="WP_074958919.1">
    <property type="nucleotide sequence ID" value="NZ_BJXR01000046.1"/>
</dbReference>
<dbReference type="Proteomes" id="UP000321514">
    <property type="component" value="Unassembled WGS sequence"/>
</dbReference>
<dbReference type="EMBL" id="FOIB01000014">
    <property type="protein sequence ID" value="SEU39913.1"/>
    <property type="molecule type" value="Genomic_DNA"/>
</dbReference>
<comment type="subcellular location">
    <subcellularLocation>
        <location evidence="1">Membrane</location>
        <topology evidence="1">Single-pass membrane protein</topology>
    </subcellularLocation>
</comment>
<dbReference type="STRING" id="1334629.MFUL124B02_00255"/>
<keyword evidence="3 6" id="KW-1133">Transmembrane helix</keyword>
<dbReference type="GO" id="GO:0016020">
    <property type="term" value="C:membrane"/>
    <property type="evidence" value="ECO:0007669"/>
    <property type="project" value="UniProtKB-SubCell"/>
</dbReference>
<evidence type="ECO:0000259" key="7">
    <source>
        <dbReference type="Pfam" id="PF25917"/>
    </source>
</evidence>
<evidence type="ECO:0000313" key="9">
    <source>
        <dbReference type="EMBL" id="GEN11379.1"/>
    </source>
</evidence>
<dbReference type="Pfam" id="PF25917">
    <property type="entry name" value="BSH_RND"/>
    <property type="match status" value="1"/>
</dbReference>
<dbReference type="PANTHER" id="PTHR30386">
    <property type="entry name" value="MEMBRANE FUSION SUBUNIT OF EMRAB-TOLC MULTIDRUG EFFLUX PUMP"/>
    <property type="match status" value="1"/>
</dbReference>
<keyword evidence="5" id="KW-0175">Coiled coil</keyword>
<feature type="transmembrane region" description="Helical" evidence="6">
    <location>
        <begin position="27"/>
        <end position="45"/>
    </location>
</feature>
<evidence type="ECO:0000256" key="3">
    <source>
        <dbReference type="ARBA" id="ARBA00022989"/>
    </source>
</evidence>
<dbReference type="AlphaFoldDB" id="A0A511TB13"/>
<evidence type="ECO:0000256" key="5">
    <source>
        <dbReference type="SAM" id="Coils"/>
    </source>
</evidence>
<dbReference type="Gene3D" id="2.40.30.170">
    <property type="match status" value="1"/>
</dbReference>
<comment type="caution">
    <text evidence="9">The sequence shown here is derived from an EMBL/GenBank/DDBJ whole genome shotgun (WGS) entry which is preliminary data.</text>
</comment>
<name>A0A511TB13_MYXFU</name>
<reference evidence="10 11" key="1">
    <citation type="submission" date="2016-10" db="EMBL/GenBank/DDBJ databases">
        <authorList>
            <person name="Varghese N."/>
            <person name="Submissions S."/>
        </authorList>
    </citation>
    <scope>NUCLEOTIDE SEQUENCE [LARGE SCALE GENOMIC DNA]</scope>
    <source>
        <strain evidence="10 11">DSM 16525</strain>
    </source>
</reference>